<keyword evidence="7" id="KW-1185">Reference proteome</keyword>
<keyword evidence="2 5" id="KW-0812">Transmembrane</keyword>
<gene>
    <name evidence="6" type="ORF">BJX66DRAFT_317408</name>
</gene>
<evidence type="ECO:0000256" key="2">
    <source>
        <dbReference type="ARBA" id="ARBA00022692"/>
    </source>
</evidence>
<evidence type="ECO:0000256" key="5">
    <source>
        <dbReference type="SAM" id="Phobius"/>
    </source>
</evidence>
<feature type="transmembrane region" description="Helical" evidence="5">
    <location>
        <begin position="318"/>
        <end position="336"/>
    </location>
</feature>
<evidence type="ECO:0000313" key="7">
    <source>
        <dbReference type="Proteomes" id="UP001610563"/>
    </source>
</evidence>
<evidence type="ECO:0000256" key="3">
    <source>
        <dbReference type="ARBA" id="ARBA00022989"/>
    </source>
</evidence>
<comment type="caution">
    <text evidence="6">The sequence shown here is derived from an EMBL/GenBank/DDBJ whole genome shotgun (WGS) entry which is preliminary data.</text>
</comment>
<dbReference type="Proteomes" id="UP001610563">
    <property type="component" value="Unassembled WGS sequence"/>
</dbReference>
<keyword evidence="4 5" id="KW-0472">Membrane</keyword>
<feature type="transmembrane region" description="Helical" evidence="5">
    <location>
        <begin position="229"/>
        <end position="255"/>
    </location>
</feature>
<keyword evidence="3 5" id="KW-1133">Transmembrane helix</keyword>
<sequence length="381" mass="41757">MRWYIRVRGLRLLGPIRISSIRISLNNISTSFKLTLLHPSSSIFLQSSLFTSTAKMMETLPTNQTLLENPELCTLQTCPLSMASVEYRPVLWGNILFMAIFGAGALIHLGLGIRYKTWTFMIAMVLGLIGEVVGYVGRVNLYDNPFNGDAFLEYLVCLTIAPAFLTAAIYLTLSRIVVAYGEKISYFKPRTYTITFITFDFIALLLQAIGGAIASTADDDDRAGTDLGINIMIAGLAWQVASLLIFSAMAGHFFSRVRKAAGADFNLDFETLRNGTYFKASIWGLGLATLVIFVRSVFRCAELSEGFDGHLANDEVTFMILEATMIAISVICLTVFHPGLVWKGQWAQAVWHTRSSKGASGDYAKASGSIDSMDISGGAHV</sequence>
<dbReference type="PANTHER" id="PTHR31465:SF9">
    <property type="entry name" value="SPHINGOID LONG-CHAIN BASE TRANSPORTER RSB1"/>
    <property type="match status" value="1"/>
</dbReference>
<feature type="transmembrane region" description="Helical" evidence="5">
    <location>
        <begin position="194"/>
        <end position="217"/>
    </location>
</feature>
<reference evidence="6 7" key="1">
    <citation type="submission" date="2024-07" db="EMBL/GenBank/DDBJ databases">
        <title>Section-level genome sequencing and comparative genomics of Aspergillus sections Usti and Cavernicolus.</title>
        <authorList>
            <consortium name="Lawrence Berkeley National Laboratory"/>
            <person name="Nybo J.L."/>
            <person name="Vesth T.C."/>
            <person name="Theobald S."/>
            <person name="Frisvad J.C."/>
            <person name="Larsen T.O."/>
            <person name="Kjaerboelling I."/>
            <person name="Rothschild-Mancinelli K."/>
            <person name="Lyhne E.K."/>
            <person name="Kogle M.E."/>
            <person name="Barry K."/>
            <person name="Clum A."/>
            <person name="Na H."/>
            <person name="Ledsgaard L."/>
            <person name="Lin J."/>
            <person name="Lipzen A."/>
            <person name="Kuo A."/>
            <person name="Riley R."/>
            <person name="Mondo S."/>
            <person name="Labutti K."/>
            <person name="Haridas S."/>
            <person name="Pangalinan J."/>
            <person name="Salamov A.A."/>
            <person name="Simmons B.A."/>
            <person name="Magnuson J.K."/>
            <person name="Chen J."/>
            <person name="Drula E."/>
            <person name="Henrissat B."/>
            <person name="Wiebenga A."/>
            <person name="Lubbers R.J."/>
            <person name="Gomes A.C."/>
            <person name="Makela M.R."/>
            <person name="Stajich J."/>
            <person name="Grigoriev I.V."/>
            <person name="Mortensen U.H."/>
            <person name="De Vries R.P."/>
            <person name="Baker S.E."/>
            <person name="Andersen M.R."/>
        </authorList>
    </citation>
    <scope>NUCLEOTIDE SEQUENCE [LARGE SCALE GENOMIC DNA]</scope>
    <source>
        <strain evidence="6 7">CBS 209.92</strain>
    </source>
</reference>
<proteinExistence type="predicted"/>
<dbReference type="PANTHER" id="PTHR31465">
    <property type="entry name" value="PROTEIN RTA1-RELATED"/>
    <property type="match status" value="1"/>
</dbReference>
<dbReference type="InterPro" id="IPR007568">
    <property type="entry name" value="RTA1"/>
</dbReference>
<comment type="subcellular location">
    <subcellularLocation>
        <location evidence="1">Membrane</location>
        <topology evidence="1">Multi-pass membrane protein</topology>
    </subcellularLocation>
</comment>
<feature type="transmembrane region" description="Helical" evidence="5">
    <location>
        <begin position="90"/>
        <end position="111"/>
    </location>
</feature>
<protein>
    <submittedName>
        <fullName evidence="6">RTA1 like protein-domain-containing protein</fullName>
    </submittedName>
</protein>
<evidence type="ECO:0000256" key="1">
    <source>
        <dbReference type="ARBA" id="ARBA00004141"/>
    </source>
</evidence>
<feature type="transmembrane region" description="Helical" evidence="5">
    <location>
        <begin position="276"/>
        <end position="298"/>
    </location>
</feature>
<feature type="transmembrane region" description="Helical" evidence="5">
    <location>
        <begin position="118"/>
        <end position="139"/>
    </location>
</feature>
<name>A0ABR4FL61_9EURO</name>
<evidence type="ECO:0000313" key="6">
    <source>
        <dbReference type="EMBL" id="KAL2784001.1"/>
    </source>
</evidence>
<evidence type="ECO:0000256" key="4">
    <source>
        <dbReference type="ARBA" id="ARBA00023136"/>
    </source>
</evidence>
<feature type="transmembrane region" description="Helical" evidence="5">
    <location>
        <begin position="151"/>
        <end position="173"/>
    </location>
</feature>
<accession>A0ABR4FL61</accession>
<dbReference type="EMBL" id="JBFTWV010000199">
    <property type="protein sequence ID" value="KAL2784001.1"/>
    <property type="molecule type" value="Genomic_DNA"/>
</dbReference>
<organism evidence="6 7">
    <name type="scientific">Aspergillus keveii</name>
    <dbReference type="NCBI Taxonomy" id="714993"/>
    <lineage>
        <taxon>Eukaryota</taxon>
        <taxon>Fungi</taxon>
        <taxon>Dikarya</taxon>
        <taxon>Ascomycota</taxon>
        <taxon>Pezizomycotina</taxon>
        <taxon>Eurotiomycetes</taxon>
        <taxon>Eurotiomycetidae</taxon>
        <taxon>Eurotiales</taxon>
        <taxon>Aspergillaceae</taxon>
        <taxon>Aspergillus</taxon>
        <taxon>Aspergillus subgen. Nidulantes</taxon>
    </lineage>
</organism>
<dbReference type="Pfam" id="PF04479">
    <property type="entry name" value="RTA1"/>
    <property type="match status" value="1"/>
</dbReference>